<dbReference type="EMBL" id="CAJNOC010000224">
    <property type="protein sequence ID" value="CAF0729709.1"/>
    <property type="molecule type" value="Genomic_DNA"/>
</dbReference>
<keyword evidence="2" id="KW-1185">Reference proteome</keyword>
<sequence length="363" mass="41823">MLFNSSVNKIISSFDDLKKISKKHVNCQTKAFENLEIWGQECNNNAIHDVTAKLSTVFRKFSSDFVKDKSASFRFVSNLFKKFKEHDAELKSLEKYNLSLKKKEQQFFKEIQKCPSSKNIRDLDIKYQRTKTEREKSDIKLYEFGHEIETSKSILFKRNMKLLAEALKRQNEAERVLLEAMENLLDQIPDISNEEVDDINEITYKNKKLTEEICEEAKKKLTTLSSSSLLAKSSAAHEDTDGSIHIVCGEIKEEASQIKKDMRKTKIRTQTKTRISCPPKINRDENVSDKKIYPCLNQITEEEPPYVPPPTYSDSETFYATIRSKSSSVLPSAPSLFSTESENSKLTQVNTFVREKVSPTRNI</sequence>
<accession>A0A813MWW5</accession>
<dbReference type="OrthoDB" id="10473001at2759"/>
<dbReference type="AlphaFoldDB" id="A0A813MWW5"/>
<reference evidence="1" key="1">
    <citation type="submission" date="2021-02" db="EMBL/GenBank/DDBJ databases">
        <authorList>
            <person name="Nowell W R."/>
        </authorList>
    </citation>
    <scope>NUCLEOTIDE SEQUENCE</scope>
    <source>
        <strain evidence="1">Ploen Becks lab</strain>
    </source>
</reference>
<comment type="caution">
    <text evidence="1">The sequence shown here is derived from an EMBL/GenBank/DDBJ whole genome shotgun (WGS) entry which is preliminary data.</text>
</comment>
<protein>
    <submittedName>
        <fullName evidence="1">Uncharacterized protein</fullName>
    </submittedName>
</protein>
<evidence type="ECO:0000313" key="2">
    <source>
        <dbReference type="Proteomes" id="UP000663879"/>
    </source>
</evidence>
<proteinExistence type="predicted"/>
<evidence type="ECO:0000313" key="1">
    <source>
        <dbReference type="EMBL" id="CAF0729709.1"/>
    </source>
</evidence>
<gene>
    <name evidence="1" type="ORF">OXX778_LOCUS2761</name>
</gene>
<name>A0A813MWW5_9BILA</name>
<organism evidence="1 2">
    <name type="scientific">Brachionus calyciflorus</name>
    <dbReference type="NCBI Taxonomy" id="104777"/>
    <lineage>
        <taxon>Eukaryota</taxon>
        <taxon>Metazoa</taxon>
        <taxon>Spiralia</taxon>
        <taxon>Gnathifera</taxon>
        <taxon>Rotifera</taxon>
        <taxon>Eurotatoria</taxon>
        <taxon>Monogononta</taxon>
        <taxon>Pseudotrocha</taxon>
        <taxon>Ploima</taxon>
        <taxon>Brachionidae</taxon>
        <taxon>Brachionus</taxon>
    </lineage>
</organism>
<dbReference type="Proteomes" id="UP000663879">
    <property type="component" value="Unassembled WGS sequence"/>
</dbReference>